<reference evidence="4" key="1">
    <citation type="submission" date="2018-05" db="EMBL/GenBank/DDBJ databases">
        <title>Complete Genome Sequence of Methylobacterium sp. 17SD2-17.</title>
        <authorList>
            <person name="Srinivasan S."/>
        </authorList>
    </citation>
    <scope>NUCLEOTIDE SEQUENCE [LARGE SCALE GENOMIC DNA]</scope>
    <source>
        <strain evidence="4">17SD2-17</strain>
    </source>
</reference>
<proteinExistence type="predicted"/>
<feature type="chain" id="PRO_5015976832" evidence="2">
    <location>
        <begin position="21"/>
        <end position="123"/>
    </location>
</feature>
<evidence type="ECO:0000313" key="4">
    <source>
        <dbReference type="Proteomes" id="UP000245926"/>
    </source>
</evidence>
<evidence type="ECO:0000313" key="3">
    <source>
        <dbReference type="EMBL" id="AWN42486.1"/>
    </source>
</evidence>
<keyword evidence="4" id="KW-1185">Reference proteome</keyword>
<sequence length="123" mass="12401">MRISALIPAVLAASTLATFAAGPALATPCAEEIATLERRLDSAGAEKVTGKEPPGGPTSSHSDKALAQPPAGKPSDPSVQPSASGVKEARDLVQKAKTEEKAGNADGCRDTIMKAKEKAGALP</sequence>
<dbReference type="Proteomes" id="UP000245926">
    <property type="component" value="Chromosome"/>
</dbReference>
<feature type="region of interest" description="Disordered" evidence="1">
    <location>
        <begin position="40"/>
        <end position="123"/>
    </location>
</feature>
<dbReference type="KEGG" id="mets:DK389_20770"/>
<feature type="signal peptide" evidence="2">
    <location>
        <begin position="1"/>
        <end position="20"/>
    </location>
</feature>
<feature type="compositionally biased region" description="Basic and acidic residues" evidence="1">
    <location>
        <begin position="87"/>
        <end position="123"/>
    </location>
</feature>
<keyword evidence="2" id="KW-0732">Signal</keyword>
<dbReference type="AlphaFoldDB" id="A0A2U8WAZ4"/>
<name>A0A2U8WAZ4_9HYPH</name>
<organism evidence="3 4">
    <name type="scientific">Methylobacterium durans</name>
    <dbReference type="NCBI Taxonomy" id="2202825"/>
    <lineage>
        <taxon>Bacteria</taxon>
        <taxon>Pseudomonadati</taxon>
        <taxon>Pseudomonadota</taxon>
        <taxon>Alphaproteobacteria</taxon>
        <taxon>Hyphomicrobiales</taxon>
        <taxon>Methylobacteriaceae</taxon>
        <taxon>Methylobacterium</taxon>
    </lineage>
</organism>
<evidence type="ECO:0000256" key="1">
    <source>
        <dbReference type="SAM" id="MobiDB-lite"/>
    </source>
</evidence>
<dbReference type="RefSeq" id="WP_109892414.1">
    <property type="nucleotide sequence ID" value="NZ_CP029550.1"/>
</dbReference>
<protein>
    <submittedName>
        <fullName evidence="3">Uncharacterized protein</fullName>
    </submittedName>
</protein>
<dbReference type="EMBL" id="CP029550">
    <property type="protein sequence ID" value="AWN42486.1"/>
    <property type="molecule type" value="Genomic_DNA"/>
</dbReference>
<dbReference type="OrthoDB" id="7997695at2"/>
<evidence type="ECO:0000256" key="2">
    <source>
        <dbReference type="SAM" id="SignalP"/>
    </source>
</evidence>
<accession>A0A2U8WAZ4</accession>
<gene>
    <name evidence="3" type="ORF">DK389_20770</name>
</gene>